<feature type="chain" id="PRO_5037157919" evidence="1">
    <location>
        <begin position="22"/>
        <end position="253"/>
    </location>
</feature>
<keyword evidence="2" id="KW-1185">Reference proteome</keyword>
<evidence type="ECO:0000313" key="3">
    <source>
        <dbReference type="WBParaSite" id="nRc.2.0.1.t00809-RA"/>
    </source>
</evidence>
<evidence type="ECO:0000256" key="1">
    <source>
        <dbReference type="SAM" id="SignalP"/>
    </source>
</evidence>
<proteinExistence type="predicted"/>
<organism evidence="2 3">
    <name type="scientific">Romanomermis culicivorax</name>
    <name type="common">Nematode worm</name>
    <dbReference type="NCBI Taxonomy" id="13658"/>
    <lineage>
        <taxon>Eukaryota</taxon>
        <taxon>Metazoa</taxon>
        <taxon>Ecdysozoa</taxon>
        <taxon>Nematoda</taxon>
        <taxon>Enoplea</taxon>
        <taxon>Dorylaimia</taxon>
        <taxon>Mermithida</taxon>
        <taxon>Mermithoidea</taxon>
        <taxon>Mermithidae</taxon>
        <taxon>Romanomermis</taxon>
    </lineage>
</organism>
<sequence>MFIHIFLPSFLFLSFINNVQSISCCNTPYPDVKIWISVSAAGVVNYTFYDIMGQMKKMWAYEVDETATILKDRKIFQADIRSLLCPPGYATESPYHQEMSTSWPRCNMLCLQHNASFKPDKWYVVCRQNSCQSCNLDKMKNTKKRNPDFVKLDSASIVNDTFFARLTILESGMRYNVTLKPGYSQPSVLNTTIKLDEKNLLLELPHVNRTIDARSPFVLNVKPWLKGDTLPCKVEPDFQHFTLYQSHLRRNQN</sequence>
<evidence type="ECO:0000313" key="2">
    <source>
        <dbReference type="Proteomes" id="UP000887565"/>
    </source>
</evidence>
<accession>A0A915HH97</accession>
<dbReference type="WBParaSite" id="nRc.2.0.1.t00809-RA">
    <property type="protein sequence ID" value="nRc.2.0.1.t00809-RA"/>
    <property type="gene ID" value="nRc.2.0.1.g00809"/>
</dbReference>
<keyword evidence="1" id="KW-0732">Signal</keyword>
<dbReference type="AlphaFoldDB" id="A0A915HH97"/>
<dbReference type="Proteomes" id="UP000887565">
    <property type="component" value="Unplaced"/>
</dbReference>
<reference evidence="3" key="1">
    <citation type="submission" date="2022-11" db="UniProtKB">
        <authorList>
            <consortium name="WormBaseParasite"/>
        </authorList>
    </citation>
    <scope>IDENTIFICATION</scope>
</reference>
<name>A0A915HH97_ROMCU</name>
<feature type="signal peptide" evidence="1">
    <location>
        <begin position="1"/>
        <end position="21"/>
    </location>
</feature>
<protein>
    <submittedName>
        <fullName evidence="3">Uncharacterized protein</fullName>
    </submittedName>
</protein>